<feature type="compositionally biased region" description="Low complexity" evidence="5">
    <location>
        <begin position="52"/>
        <end position="64"/>
    </location>
</feature>
<keyword evidence="4" id="KW-0052">Apoplast</keyword>
<comment type="subcellular location">
    <subcellularLocation>
        <location evidence="4">Secreted</location>
        <location evidence="4">Extracellular space</location>
        <location evidence="4">Apoplast</location>
    </subcellularLocation>
</comment>
<comment type="similarity">
    <text evidence="1 4">Belongs to the plant dirigent protein family.</text>
</comment>
<name>A0AAF0V151_SOLVR</name>
<comment type="subunit">
    <text evidence="2 4">Homodimer.</text>
</comment>
<dbReference type="Gene3D" id="2.40.480.10">
    <property type="entry name" value="Allene oxide cyclase-like"/>
    <property type="match status" value="1"/>
</dbReference>
<dbReference type="PANTHER" id="PTHR46215">
    <property type="entry name" value="DIRIGENT PROTEIN 24-RELATED"/>
    <property type="match status" value="1"/>
</dbReference>
<proteinExistence type="inferred from homology"/>
<feature type="chain" id="PRO_5041771913" description="Dirigent protein" evidence="4">
    <location>
        <begin position="32"/>
        <end position="334"/>
    </location>
</feature>
<keyword evidence="3 4" id="KW-0964">Secreted</keyword>
<dbReference type="InterPro" id="IPR004265">
    <property type="entry name" value="Dirigent"/>
</dbReference>
<protein>
    <recommendedName>
        <fullName evidence="4">Dirigent protein</fullName>
    </recommendedName>
</protein>
<dbReference type="InterPro" id="IPR044859">
    <property type="entry name" value="Allene_oxi_cyc_Dirigent"/>
</dbReference>
<evidence type="ECO:0000313" key="6">
    <source>
        <dbReference type="EMBL" id="WMV56422.1"/>
    </source>
</evidence>
<keyword evidence="7" id="KW-1185">Reference proteome</keyword>
<dbReference type="AlphaFoldDB" id="A0AAF0V151"/>
<feature type="signal peptide" evidence="4">
    <location>
        <begin position="1"/>
        <end position="31"/>
    </location>
</feature>
<evidence type="ECO:0000256" key="4">
    <source>
        <dbReference type="RuleBase" id="RU363099"/>
    </source>
</evidence>
<keyword evidence="4" id="KW-0732">Signal</keyword>
<evidence type="ECO:0000256" key="1">
    <source>
        <dbReference type="ARBA" id="ARBA00010746"/>
    </source>
</evidence>
<gene>
    <name evidence="6" type="ORF">MTR67_049807</name>
</gene>
<accession>A0AAF0V151</accession>
<sequence>MTTSNFNPFQLKSIFTFLIILALTIPSTTSARRILDEEPIVAPDAPDDTNESTPASGISTGAGAGIPAPAGAGAGIPAPAVASPAVHAGADHPATAGAAAVVAGEDDHIFSFFMHDILGGSNPSAIAVTGIATNPSLSGQVPFAKPNGAVLAVGNGVPVNNGNSGIISNNNIPFLTGLSGTTPNVVQNNGNNNNIIGGGNGYPALNMAQLGSGVTFQKLMFGTLTVFDDELTEGHELNSGLVGKSQGFYISSSEDGTSQTMAFTVMFHSGSYSDSLSFFGVHRVRVSESHLAIMGGTGKYVNAKGFATVKTFPAANQETDGVETLLHITVYLAY</sequence>
<dbReference type="PANTHER" id="PTHR46215:SF19">
    <property type="entry name" value="DIRIGENT PROTEIN"/>
    <property type="match status" value="1"/>
</dbReference>
<dbReference type="GO" id="GO:0009699">
    <property type="term" value="P:phenylpropanoid biosynthetic process"/>
    <property type="evidence" value="ECO:0007669"/>
    <property type="project" value="UniProtKB-ARBA"/>
</dbReference>
<evidence type="ECO:0000256" key="2">
    <source>
        <dbReference type="ARBA" id="ARBA00011738"/>
    </source>
</evidence>
<dbReference type="EMBL" id="CP133622">
    <property type="protein sequence ID" value="WMV56422.1"/>
    <property type="molecule type" value="Genomic_DNA"/>
</dbReference>
<dbReference type="Proteomes" id="UP001234989">
    <property type="component" value="Chromosome 11"/>
</dbReference>
<dbReference type="Pfam" id="PF03018">
    <property type="entry name" value="Dirigent"/>
    <property type="match status" value="1"/>
</dbReference>
<reference evidence="6" key="1">
    <citation type="submission" date="2023-08" db="EMBL/GenBank/DDBJ databases">
        <title>A de novo genome assembly of Solanum verrucosum Schlechtendal, a Mexican diploid species geographically isolated from the other diploid A-genome species in potato relatives.</title>
        <authorList>
            <person name="Hosaka K."/>
        </authorList>
    </citation>
    <scope>NUCLEOTIDE SEQUENCE</scope>
    <source>
        <tissue evidence="6">Young leaves</tissue>
    </source>
</reference>
<organism evidence="6 7">
    <name type="scientific">Solanum verrucosum</name>
    <dbReference type="NCBI Taxonomy" id="315347"/>
    <lineage>
        <taxon>Eukaryota</taxon>
        <taxon>Viridiplantae</taxon>
        <taxon>Streptophyta</taxon>
        <taxon>Embryophyta</taxon>
        <taxon>Tracheophyta</taxon>
        <taxon>Spermatophyta</taxon>
        <taxon>Magnoliopsida</taxon>
        <taxon>eudicotyledons</taxon>
        <taxon>Gunneridae</taxon>
        <taxon>Pentapetalae</taxon>
        <taxon>asterids</taxon>
        <taxon>lamiids</taxon>
        <taxon>Solanales</taxon>
        <taxon>Solanaceae</taxon>
        <taxon>Solanoideae</taxon>
        <taxon>Solaneae</taxon>
        <taxon>Solanum</taxon>
    </lineage>
</organism>
<evidence type="ECO:0000256" key="5">
    <source>
        <dbReference type="SAM" id="MobiDB-lite"/>
    </source>
</evidence>
<evidence type="ECO:0000256" key="3">
    <source>
        <dbReference type="ARBA" id="ARBA00022525"/>
    </source>
</evidence>
<comment type="function">
    <text evidence="4">Dirigent proteins impart stereoselectivity on the phenoxy radical-coupling reaction, yielding optically active lignans from two molecules of coniferyl alcohol in the biosynthesis of lignans, flavonolignans, and alkaloids and thus plays a central role in plant secondary metabolism.</text>
</comment>
<evidence type="ECO:0000313" key="7">
    <source>
        <dbReference type="Proteomes" id="UP001234989"/>
    </source>
</evidence>
<dbReference type="GO" id="GO:0048046">
    <property type="term" value="C:apoplast"/>
    <property type="evidence" value="ECO:0007669"/>
    <property type="project" value="UniProtKB-SubCell"/>
</dbReference>
<feature type="region of interest" description="Disordered" evidence="5">
    <location>
        <begin position="39"/>
        <end position="64"/>
    </location>
</feature>